<dbReference type="PANTHER" id="PTHR24305:SF210">
    <property type="entry name" value="CYTOCHROME P450 MONOOXYGENASE ASQL-RELATED"/>
    <property type="match status" value="1"/>
</dbReference>
<dbReference type="AlphaFoldDB" id="A0A8H4EDA5"/>
<keyword evidence="5" id="KW-0560">Oxidoreductase</keyword>
<sequence>MATIARDGQRNIGSAGDDDHSRIRRVLAHAFSEKALYAQENILSSHVDHLIAKLQETSGQSTNAVRWIQHAIYDIIVYLTFGLEEDSLDHNEGYPPVRLVFEGFREAVRIVEILRFIPLKNLVLKALMWGFAGAQVQKFKVAVERTESRLKRSDSEIPDFMSYILRANETERELSQREITANCAFLISAGAHSTASMICGCLYNLSKNPDCLKKLAELLRSTYARECDITLRKLAQLPYLQAVLDESMRLYMPVPASLPRTVPPEGAIICGHYVPPGVSVAVNQYAAFHSVDNFAEPLRFIPERWLGDSRFVNDQKHVFQPFTIGPRACLGKNLAYAEIRLVIARIVWRFSLEIMPDSQNWHVGQNAWLGWKKPKLNMKFIPRDI</sequence>
<dbReference type="Proteomes" id="UP000653565">
    <property type="component" value="Unassembled WGS sequence"/>
</dbReference>
<dbReference type="SUPFAM" id="SSF48264">
    <property type="entry name" value="Cytochrome P450"/>
    <property type="match status" value="1"/>
</dbReference>
<evidence type="ECO:0000313" key="10">
    <source>
        <dbReference type="Proteomes" id="UP000653565"/>
    </source>
</evidence>
<dbReference type="Pfam" id="PF00067">
    <property type="entry name" value="p450"/>
    <property type="match status" value="1"/>
</dbReference>
<dbReference type="PRINTS" id="PR00463">
    <property type="entry name" value="EP450I"/>
</dbReference>
<dbReference type="GO" id="GO:0044283">
    <property type="term" value="P:small molecule biosynthetic process"/>
    <property type="evidence" value="ECO:0007669"/>
    <property type="project" value="UniProtKB-ARBA"/>
</dbReference>
<evidence type="ECO:0000256" key="2">
    <source>
        <dbReference type="ARBA" id="ARBA00010617"/>
    </source>
</evidence>
<accession>A0A8H4EDA5</accession>
<evidence type="ECO:0000256" key="5">
    <source>
        <dbReference type="ARBA" id="ARBA00023002"/>
    </source>
</evidence>
<keyword evidence="4 8" id="KW-0479">Metal-binding</keyword>
<dbReference type="GO" id="GO:0004497">
    <property type="term" value="F:monooxygenase activity"/>
    <property type="evidence" value="ECO:0007669"/>
    <property type="project" value="UniProtKB-KW"/>
</dbReference>
<reference evidence="9" key="2">
    <citation type="submission" date="2020-04" db="EMBL/GenBank/DDBJ databases">
        <authorList>
            <person name="Santos R.A.C."/>
            <person name="Steenwyk J.L."/>
            <person name="Rivero-Menendez O."/>
            <person name="Mead M.E."/>
            <person name="Silva L.P."/>
            <person name="Bastos R.W."/>
            <person name="Alastruey-Izquierdo A."/>
            <person name="Goldman G.H."/>
            <person name="Rokas A."/>
        </authorList>
    </citation>
    <scope>NUCLEOTIDE SEQUENCE</scope>
    <source>
        <strain evidence="9">CNM-CM6805</strain>
    </source>
</reference>
<reference evidence="9" key="1">
    <citation type="journal article" date="2020" name="bioRxiv">
        <title>Genomic and phenotypic heterogeneity of clinical isolates of the human pathogens Aspergillus fumigatus, Aspergillus lentulus and Aspergillus fumigatiaffinis.</title>
        <authorList>
            <person name="dos Santos R.A.C."/>
            <person name="Steenwyk J.L."/>
            <person name="Rivero-Menendez O."/>
            <person name="Mead M.E."/>
            <person name="Silva L.P."/>
            <person name="Bastos R.W."/>
            <person name="Alastruey-Izquierdo A."/>
            <person name="Goldman G.H."/>
            <person name="Rokas A."/>
        </authorList>
    </citation>
    <scope>NUCLEOTIDE SEQUENCE</scope>
    <source>
        <strain evidence="9">CNM-CM6805</strain>
    </source>
</reference>
<evidence type="ECO:0000256" key="3">
    <source>
        <dbReference type="ARBA" id="ARBA00022617"/>
    </source>
</evidence>
<dbReference type="CDD" id="cd11058">
    <property type="entry name" value="CYP60B-like"/>
    <property type="match status" value="1"/>
</dbReference>
<keyword evidence="6 8" id="KW-0408">Iron</keyword>
<dbReference type="InterPro" id="IPR001128">
    <property type="entry name" value="Cyt_P450"/>
</dbReference>
<dbReference type="GO" id="GO:0005506">
    <property type="term" value="F:iron ion binding"/>
    <property type="evidence" value="ECO:0007669"/>
    <property type="project" value="InterPro"/>
</dbReference>
<gene>
    <name evidence="9" type="ORF">CNMCM6805_000300</name>
</gene>
<comment type="cofactor">
    <cofactor evidence="1 8">
        <name>heme</name>
        <dbReference type="ChEBI" id="CHEBI:30413"/>
    </cofactor>
</comment>
<dbReference type="InterPro" id="IPR036396">
    <property type="entry name" value="Cyt_P450_sf"/>
</dbReference>
<dbReference type="Gene3D" id="1.10.630.10">
    <property type="entry name" value="Cytochrome P450"/>
    <property type="match status" value="1"/>
</dbReference>
<dbReference type="InterPro" id="IPR050121">
    <property type="entry name" value="Cytochrome_P450_monoxygenase"/>
</dbReference>
<comment type="similarity">
    <text evidence="2">Belongs to the cytochrome P450 family.</text>
</comment>
<dbReference type="InterPro" id="IPR002401">
    <property type="entry name" value="Cyt_P450_E_grp-I"/>
</dbReference>
<keyword evidence="10" id="KW-1185">Reference proteome</keyword>
<evidence type="ECO:0000256" key="7">
    <source>
        <dbReference type="ARBA" id="ARBA00023033"/>
    </source>
</evidence>
<dbReference type="PANTHER" id="PTHR24305">
    <property type="entry name" value="CYTOCHROME P450"/>
    <property type="match status" value="1"/>
</dbReference>
<evidence type="ECO:0000256" key="8">
    <source>
        <dbReference type="PIRSR" id="PIRSR602401-1"/>
    </source>
</evidence>
<evidence type="ECO:0000256" key="6">
    <source>
        <dbReference type="ARBA" id="ARBA00023004"/>
    </source>
</evidence>
<comment type="caution">
    <text evidence="9">The sequence shown here is derived from an EMBL/GenBank/DDBJ whole genome shotgun (WGS) entry which is preliminary data.</text>
</comment>
<dbReference type="GO" id="GO:0016705">
    <property type="term" value="F:oxidoreductase activity, acting on paired donors, with incorporation or reduction of molecular oxygen"/>
    <property type="evidence" value="ECO:0007669"/>
    <property type="project" value="InterPro"/>
</dbReference>
<evidence type="ECO:0000256" key="1">
    <source>
        <dbReference type="ARBA" id="ARBA00001971"/>
    </source>
</evidence>
<feature type="binding site" description="axial binding residue" evidence="8">
    <location>
        <position position="329"/>
    </location>
    <ligand>
        <name>heme</name>
        <dbReference type="ChEBI" id="CHEBI:30413"/>
    </ligand>
    <ligandPart>
        <name>Fe</name>
        <dbReference type="ChEBI" id="CHEBI:18248"/>
    </ligandPart>
</feature>
<dbReference type="PRINTS" id="PR00385">
    <property type="entry name" value="P450"/>
</dbReference>
<evidence type="ECO:0000313" key="9">
    <source>
        <dbReference type="EMBL" id="KAF4231068.1"/>
    </source>
</evidence>
<organism evidence="9 10">
    <name type="scientific">Aspergillus fumigatiaffinis</name>
    <dbReference type="NCBI Taxonomy" id="340414"/>
    <lineage>
        <taxon>Eukaryota</taxon>
        <taxon>Fungi</taxon>
        <taxon>Dikarya</taxon>
        <taxon>Ascomycota</taxon>
        <taxon>Pezizomycotina</taxon>
        <taxon>Eurotiomycetes</taxon>
        <taxon>Eurotiomycetidae</taxon>
        <taxon>Eurotiales</taxon>
        <taxon>Aspergillaceae</taxon>
        <taxon>Aspergillus</taxon>
        <taxon>Aspergillus subgen. Fumigati</taxon>
    </lineage>
</organism>
<dbReference type="OrthoDB" id="1470350at2759"/>
<keyword evidence="3 8" id="KW-0349">Heme</keyword>
<keyword evidence="7" id="KW-0503">Monooxygenase</keyword>
<name>A0A8H4EDA5_9EURO</name>
<dbReference type="EMBL" id="JAAAPX010000108">
    <property type="protein sequence ID" value="KAF4231068.1"/>
    <property type="molecule type" value="Genomic_DNA"/>
</dbReference>
<dbReference type="GO" id="GO:0020037">
    <property type="term" value="F:heme binding"/>
    <property type="evidence" value="ECO:0007669"/>
    <property type="project" value="InterPro"/>
</dbReference>
<protein>
    <recommendedName>
        <fullName evidence="11">Cytochrome P450 monooxygenase</fullName>
    </recommendedName>
</protein>
<proteinExistence type="inferred from homology"/>
<evidence type="ECO:0008006" key="11">
    <source>
        <dbReference type="Google" id="ProtNLM"/>
    </source>
</evidence>
<evidence type="ECO:0000256" key="4">
    <source>
        <dbReference type="ARBA" id="ARBA00022723"/>
    </source>
</evidence>